<reference evidence="1" key="2">
    <citation type="submission" date="2023-03" db="EMBL/GenBank/DDBJ databases">
        <authorList>
            <person name="Zhang Z."/>
        </authorList>
    </citation>
    <scope>NUCLEOTIDE SEQUENCE</scope>
    <source>
        <strain evidence="1">DSA</strain>
    </source>
</reference>
<sequence>MEIIKSKFRKDILEKRFEGNYTKCAHALEVEVPQLHRFINNDRSKAGAKLLGGFYAYCEKENLNFRDYIFLPTPSTAVYGLTGTE</sequence>
<comment type="caution">
    <text evidence="1">The sequence shown here is derived from an EMBL/GenBank/DDBJ whole genome shotgun (WGS) entry which is preliminary data.</text>
</comment>
<name>A0AAW7ZIX6_9FIRM</name>
<dbReference type="Proteomes" id="UP001172911">
    <property type="component" value="Unassembled WGS sequence"/>
</dbReference>
<proteinExistence type="predicted"/>
<dbReference type="RefSeq" id="WP_304545673.1">
    <property type="nucleotide sequence ID" value="NZ_JARPTC010000037.1"/>
</dbReference>
<evidence type="ECO:0000313" key="1">
    <source>
        <dbReference type="EMBL" id="MDO7789123.1"/>
    </source>
</evidence>
<reference evidence="1" key="1">
    <citation type="journal article" date="2023" name="J. Hazard. Mater.">
        <title>Anaerobic biodegradation of pyrene and benzo[a]pyrene by a new sulfate-reducing Desulforamulus aquiferis strain DSA.</title>
        <authorList>
            <person name="Zhang Z."/>
            <person name="Sun J."/>
            <person name="Gong X."/>
            <person name="Wang C."/>
            <person name="Wang H."/>
        </authorList>
    </citation>
    <scope>NUCLEOTIDE SEQUENCE</scope>
    <source>
        <strain evidence="1">DSA</strain>
    </source>
</reference>
<protein>
    <recommendedName>
        <fullName evidence="3">Transcriptional regulator</fullName>
    </recommendedName>
</protein>
<dbReference type="AlphaFoldDB" id="A0AAW7ZIX6"/>
<evidence type="ECO:0008006" key="3">
    <source>
        <dbReference type="Google" id="ProtNLM"/>
    </source>
</evidence>
<evidence type="ECO:0000313" key="2">
    <source>
        <dbReference type="Proteomes" id="UP001172911"/>
    </source>
</evidence>
<gene>
    <name evidence="1" type="ORF">P6N53_18085</name>
</gene>
<keyword evidence="2" id="KW-1185">Reference proteome</keyword>
<dbReference type="EMBL" id="JARPTC010000037">
    <property type="protein sequence ID" value="MDO7789123.1"/>
    <property type="molecule type" value="Genomic_DNA"/>
</dbReference>
<accession>A0AAW7ZIX6</accession>
<organism evidence="1 2">
    <name type="scientific">Desulforamulus aquiferis</name>
    <dbReference type="NCBI Taxonomy" id="1397668"/>
    <lineage>
        <taxon>Bacteria</taxon>
        <taxon>Bacillati</taxon>
        <taxon>Bacillota</taxon>
        <taxon>Clostridia</taxon>
        <taxon>Eubacteriales</taxon>
        <taxon>Peptococcaceae</taxon>
        <taxon>Desulforamulus</taxon>
    </lineage>
</organism>